<dbReference type="InterPro" id="IPR010310">
    <property type="entry name" value="T7SS_ESAT-6-like"/>
</dbReference>
<organism evidence="1 2">
    <name type="scientific">Catenulispora pinistramenti</name>
    <dbReference type="NCBI Taxonomy" id="2705254"/>
    <lineage>
        <taxon>Bacteria</taxon>
        <taxon>Bacillati</taxon>
        <taxon>Actinomycetota</taxon>
        <taxon>Actinomycetes</taxon>
        <taxon>Catenulisporales</taxon>
        <taxon>Catenulisporaceae</taxon>
        <taxon>Catenulispora</taxon>
    </lineage>
</organism>
<evidence type="ECO:0000313" key="1">
    <source>
        <dbReference type="EMBL" id="MBS2551448.1"/>
    </source>
</evidence>
<keyword evidence="2" id="KW-1185">Reference proteome</keyword>
<sequence length="112" mass="12416">MADPTLQHEHEAMSRAAGEFSQALDDLGSYVAPVRADHDALEWRSDAADKYRDLFDQWLIQFNDICKSLETMQEVLGANAQAYANNESTAVDTVKTIGVGDFTNTQKTLMGM</sequence>
<accession>A0ABS5KZF2</accession>
<dbReference type="SUPFAM" id="SSF140453">
    <property type="entry name" value="EsxAB dimer-like"/>
    <property type="match status" value="1"/>
</dbReference>
<dbReference type="EMBL" id="JAAFYZ010000140">
    <property type="protein sequence ID" value="MBS2551448.1"/>
    <property type="molecule type" value="Genomic_DNA"/>
</dbReference>
<dbReference type="Pfam" id="PF06013">
    <property type="entry name" value="WXG100"/>
    <property type="match status" value="1"/>
</dbReference>
<dbReference type="InterPro" id="IPR036689">
    <property type="entry name" value="ESAT-6-like_sf"/>
</dbReference>
<proteinExistence type="predicted"/>
<protein>
    <submittedName>
        <fullName evidence="1">WXG100 family type VII secretion target</fullName>
    </submittedName>
</protein>
<dbReference type="Gene3D" id="1.10.287.1060">
    <property type="entry name" value="ESAT-6-like"/>
    <property type="match status" value="1"/>
</dbReference>
<evidence type="ECO:0000313" key="2">
    <source>
        <dbReference type="Proteomes" id="UP000730482"/>
    </source>
</evidence>
<dbReference type="RefSeq" id="WP_212016000.1">
    <property type="nucleotide sequence ID" value="NZ_JAAFYZ010000140.1"/>
</dbReference>
<dbReference type="Proteomes" id="UP000730482">
    <property type="component" value="Unassembled WGS sequence"/>
</dbReference>
<gene>
    <name evidence="1" type="ORF">KGQ19_31730</name>
</gene>
<name>A0ABS5KZF2_9ACTN</name>
<reference evidence="1 2" key="1">
    <citation type="submission" date="2020-02" db="EMBL/GenBank/DDBJ databases">
        <title>Acidophilic actinobacteria isolated from forest soil.</title>
        <authorList>
            <person name="Golinska P."/>
        </authorList>
    </citation>
    <scope>NUCLEOTIDE SEQUENCE [LARGE SCALE GENOMIC DNA]</scope>
    <source>
        <strain evidence="1 2">NL8</strain>
    </source>
</reference>
<comment type="caution">
    <text evidence="1">The sequence shown here is derived from an EMBL/GenBank/DDBJ whole genome shotgun (WGS) entry which is preliminary data.</text>
</comment>